<comment type="caution">
    <text evidence="1">The sequence shown here is derived from an EMBL/GenBank/DDBJ whole genome shotgun (WGS) entry which is preliminary data.</text>
</comment>
<dbReference type="EMBL" id="JAIWYP010000009">
    <property type="protein sequence ID" value="KAH3768607.1"/>
    <property type="molecule type" value="Genomic_DNA"/>
</dbReference>
<evidence type="ECO:0000313" key="1">
    <source>
        <dbReference type="EMBL" id="KAH3768607.1"/>
    </source>
</evidence>
<gene>
    <name evidence="1" type="ORF">DPMN_169826</name>
</gene>
<sequence>MRSRQERSQFFDNAIGSDSGFMQEDEVYASYDKVVGVRVIDSMLMITCPRDLFVCIGPCVSCETYGMFIVTDKDLAKKR</sequence>
<proteinExistence type="predicted"/>
<reference evidence="1" key="2">
    <citation type="submission" date="2020-11" db="EMBL/GenBank/DDBJ databases">
        <authorList>
            <person name="McCartney M.A."/>
            <person name="Auch B."/>
            <person name="Kono T."/>
            <person name="Mallez S."/>
            <person name="Becker A."/>
            <person name="Gohl D.M."/>
            <person name="Silverstein K.A.T."/>
            <person name="Koren S."/>
            <person name="Bechman K.B."/>
            <person name="Herman A."/>
            <person name="Abrahante J.E."/>
            <person name="Garbe J."/>
        </authorList>
    </citation>
    <scope>NUCLEOTIDE SEQUENCE</scope>
    <source>
        <strain evidence="1">Duluth1</strain>
        <tissue evidence="1">Whole animal</tissue>
    </source>
</reference>
<keyword evidence="2" id="KW-1185">Reference proteome</keyword>
<protein>
    <submittedName>
        <fullName evidence="1">Uncharacterized protein</fullName>
    </submittedName>
</protein>
<evidence type="ECO:0000313" key="2">
    <source>
        <dbReference type="Proteomes" id="UP000828390"/>
    </source>
</evidence>
<dbReference type="AlphaFoldDB" id="A0A9D4IDQ1"/>
<accession>A0A9D4IDQ1</accession>
<reference evidence="1" key="1">
    <citation type="journal article" date="2019" name="bioRxiv">
        <title>The Genome of the Zebra Mussel, Dreissena polymorpha: A Resource for Invasive Species Research.</title>
        <authorList>
            <person name="McCartney M.A."/>
            <person name="Auch B."/>
            <person name="Kono T."/>
            <person name="Mallez S."/>
            <person name="Zhang Y."/>
            <person name="Obille A."/>
            <person name="Becker A."/>
            <person name="Abrahante J.E."/>
            <person name="Garbe J."/>
            <person name="Badalamenti J.P."/>
            <person name="Herman A."/>
            <person name="Mangelson H."/>
            <person name="Liachko I."/>
            <person name="Sullivan S."/>
            <person name="Sone E.D."/>
            <person name="Koren S."/>
            <person name="Silverstein K.A.T."/>
            <person name="Beckman K.B."/>
            <person name="Gohl D.M."/>
        </authorList>
    </citation>
    <scope>NUCLEOTIDE SEQUENCE</scope>
    <source>
        <strain evidence="1">Duluth1</strain>
        <tissue evidence="1">Whole animal</tissue>
    </source>
</reference>
<organism evidence="1 2">
    <name type="scientific">Dreissena polymorpha</name>
    <name type="common">Zebra mussel</name>
    <name type="synonym">Mytilus polymorpha</name>
    <dbReference type="NCBI Taxonomy" id="45954"/>
    <lineage>
        <taxon>Eukaryota</taxon>
        <taxon>Metazoa</taxon>
        <taxon>Spiralia</taxon>
        <taxon>Lophotrochozoa</taxon>
        <taxon>Mollusca</taxon>
        <taxon>Bivalvia</taxon>
        <taxon>Autobranchia</taxon>
        <taxon>Heteroconchia</taxon>
        <taxon>Euheterodonta</taxon>
        <taxon>Imparidentia</taxon>
        <taxon>Neoheterodontei</taxon>
        <taxon>Myida</taxon>
        <taxon>Dreissenoidea</taxon>
        <taxon>Dreissenidae</taxon>
        <taxon>Dreissena</taxon>
    </lineage>
</organism>
<dbReference type="Proteomes" id="UP000828390">
    <property type="component" value="Unassembled WGS sequence"/>
</dbReference>
<name>A0A9D4IDQ1_DREPO</name>